<comment type="caution">
    <text evidence="1">The sequence shown here is derived from an EMBL/GenBank/DDBJ whole genome shotgun (WGS) entry which is preliminary data.</text>
</comment>
<evidence type="ECO:0000313" key="1">
    <source>
        <dbReference type="EMBL" id="KAI3376187.1"/>
    </source>
</evidence>
<keyword evidence="2" id="KW-1185">Reference proteome</keyword>
<gene>
    <name evidence="1" type="ORF">L3Q82_016394</name>
</gene>
<dbReference type="EMBL" id="CM041532">
    <property type="protein sequence ID" value="KAI3376187.1"/>
    <property type="molecule type" value="Genomic_DNA"/>
</dbReference>
<accession>A0ACB8X826</accession>
<protein>
    <submittedName>
        <fullName evidence="1">Uncharacterized protein</fullName>
    </submittedName>
</protein>
<dbReference type="Proteomes" id="UP000831701">
    <property type="component" value="Chromosome 2"/>
</dbReference>
<proteinExistence type="predicted"/>
<reference evidence="1" key="1">
    <citation type="submission" date="2022-04" db="EMBL/GenBank/DDBJ databases">
        <title>Jade perch genome.</title>
        <authorList>
            <person name="Chao B."/>
        </authorList>
    </citation>
    <scope>NUCLEOTIDE SEQUENCE</scope>
    <source>
        <strain evidence="1">CB-2022</strain>
    </source>
</reference>
<evidence type="ECO:0000313" key="2">
    <source>
        <dbReference type="Proteomes" id="UP000831701"/>
    </source>
</evidence>
<name>A0ACB8X826_9TELE</name>
<organism evidence="1 2">
    <name type="scientific">Scortum barcoo</name>
    <name type="common">barcoo grunter</name>
    <dbReference type="NCBI Taxonomy" id="214431"/>
    <lineage>
        <taxon>Eukaryota</taxon>
        <taxon>Metazoa</taxon>
        <taxon>Chordata</taxon>
        <taxon>Craniata</taxon>
        <taxon>Vertebrata</taxon>
        <taxon>Euteleostomi</taxon>
        <taxon>Actinopterygii</taxon>
        <taxon>Neopterygii</taxon>
        <taxon>Teleostei</taxon>
        <taxon>Neoteleostei</taxon>
        <taxon>Acanthomorphata</taxon>
        <taxon>Eupercaria</taxon>
        <taxon>Centrarchiformes</taxon>
        <taxon>Terapontoidei</taxon>
        <taxon>Terapontidae</taxon>
        <taxon>Scortum</taxon>
    </lineage>
</organism>
<sequence length="1571" mass="170868">MAPQTLSYSLFVSLSLQEIASYLISFDRHDEWLSCTLKTRPKNGSIILYNRKKVKYRKDGYCWKKRKDGKTTREDHMKLKVQGMECLYGCYVHSSIVPTFHRRCYWLLQNPDIVPGPLPERAVPGGFWEMQSAAVYHDRIDRHDSVRWSRDDLLNQLKPMFHSMKCSLGSGDFSIEDLVQHILDRQRTKPQPRTHACLCNAAQVSSGVNIPHRCNSTKHRIISPKLPPSSCRPSPSPLSSEAGEAGRGGEEKPNCPTFRLRAAPSRLPAPRPRNSASSPPQPHRATITMSNHGNSFYGDRHGNLTTVALPQNAVIVMATTTAITGGRGGQAGGGARGEEAGPGRNLSLTRSGQLLLSPALPPPAAKPASSLLLPACSPPPASCPGPGWGGHALLTLLPSPSLEACSPSPLLLLLTSPSSPLLPPPSLPPPPPSLPPAFDPDSFLNSPKQGQTYGGPPPSCSTPSPVLCYSSPLSPPSLALSLSPTSTPPSSVSPPPPRSPHSPPPPLRQTGETLLPPSSLLLLLPPRPSPPSPSPPVPTSLGQPALLPSAWSWELWGVREGEGGGGTSHASSTASPRQQTGSAASLLLVCQESSSQATQPANQTQRQADGQQPLVLGQPYSHMTAAETPLPAPMSHQPLVLQQSQSVFANAAVGSSDAESTPAAVAMDTAQVSTPLIHVKEESRRGYDSEDACMDTHLEEEAEPCERGGEELDISFDSQFPDLISDLITEEANPVTAQPAATTTPNPAVFPAGVRYMVPPQPSPSSSFLPFPHPLPSSSSARLASITDFSPEWSYPEGGVKVLITGPWSELSGRYSCVFDQSTVPASLIQPGVLRCYCPAHEAGLVCLQVLESGGSVSSSVLFEYRARNASSLPSSQLDWLSLDDNQFRMSILERLEQMERRMAEMAARDTNHQQQQQQHNQHHQHGSQLATPPPPPLPEEHEQEQPEPTFQTDVVTLQSSLVHSCHMTCGAHMTSGRHMTCGAPRSGLRGGLWECVSERMMKGGRWGGGGGERLHHSIRHRGMTLLHLAAAQGYTHLIHTLIHWRSVNSNSLDLEQEVDPLNIDHFSCTPLMWACALGHQRAAELLYGWNSSALGIPDSLGRLPLAVARSRGHTRLATALEELHMHTHMTPGDTHTPPADTHTPATPQAQLPPSPLSTSPDTGLSSSSSLPSPSDPSSPSPSSAYSSGPAPMDTSPSSPSSPSSSSSLPVSPPSPSSLPALSLWGEQSDAGLSTGLNPAGSRDSPLYLMDYESACPPSPGHTYPHKHTVGGRRVHTAATLEEQLLSYSENAENEGEEEYLEEEVLQQVDMAALAEQIIEATPDRIKQEDFPRGAESLLRERRDNPAIQDTWLATYLDTVDANTHSPPSAGVPPLPPQCPGTLQRLHTPTLFCSVGMEFLNASANGKMERDFALLTLTDGEQRELYEAARIIQNAFRRYKGRRLKEQQDMAAAVIQRCYRKYKQYALYKKMTQAAILIQSKFRSYYEQKRFQQSRRAAVLIQQYYRSYKEYERLKQAPRGAASHNPKIKGSFLTKKQDQAARKIMRFLRRCRHRIKELKQTRELERRGLTT</sequence>